<feature type="transmembrane region" description="Helical" evidence="6">
    <location>
        <begin position="80"/>
        <end position="101"/>
    </location>
</feature>
<evidence type="ECO:0000256" key="1">
    <source>
        <dbReference type="ARBA" id="ARBA00004141"/>
    </source>
</evidence>
<keyword evidence="4 6" id="KW-1133">Transmembrane helix</keyword>
<keyword evidence="5 6" id="KW-0472">Membrane</keyword>
<protein>
    <submittedName>
        <fullName evidence="7">Uncharacterized protein</fullName>
    </submittedName>
</protein>
<organism evidence="7 8">
    <name type="scientific">Beta vulgaris subsp. vulgaris</name>
    <name type="common">Beet</name>
    <dbReference type="NCBI Taxonomy" id="3555"/>
    <lineage>
        <taxon>Eukaryota</taxon>
        <taxon>Viridiplantae</taxon>
        <taxon>Streptophyta</taxon>
        <taxon>Embryophyta</taxon>
        <taxon>Tracheophyta</taxon>
        <taxon>Spermatophyta</taxon>
        <taxon>Magnoliopsida</taxon>
        <taxon>eudicotyledons</taxon>
        <taxon>Gunneridae</taxon>
        <taxon>Pentapetalae</taxon>
        <taxon>Caryophyllales</taxon>
        <taxon>Chenopodiaceae</taxon>
        <taxon>Betoideae</taxon>
        <taxon>Beta</taxon>
    </lineage>
</organism>
<evidence type="ECO:0000256" key="2">
    <source>
        <dbReference type="ARBA" id="ARBA00006824"/>
    </source>
</evidence>
<comment type="subcellular location">
    <subcellularLocation>
        <location evidence="1">Membrane</location>
        <topology evidence="1">Multi-pass membrane protein</topology>
    </subcellularLocation>
</comment>
<dbReference type="AlphaFoldDB" id="A0A0J8BUG5"/>
<dbReference type="PANTHER" id="PTHR11266:SF18">
    <property type="entry name" value="OS12G0508100 PROTEIN"/>
    <property type="match status" value="1"/>
</dbReference>
<dbReference type="InterPro" id="IPR007248">
    <property type="entry name" value="Mpv17_PMP22"/>
</dbReference>
<accession>A0A0J8BUG5</accession>
<dbReference type="OMA" id="FTMTLME"/>
<dbReference type="Pfam" id="PF04117">
    <property type="entry name" value="Mpv17_PMP22"/>
    <property type="match status" value="1"/>
</dbReference>
<evidence type="ECO:0000256" key="4">
    <source>
        <dbReference type="ARBA" id="ARBA00022989"/>
    </source>
</evidence>
<dbReference type="Gramene" id="KMT03624">
    <property type="protein sequence ID" value="KMT03624"/>
    <property type="gene ID" value="BVRB_8g190370"/>
</dbReference>
<keyword evidence="3 6" id="KW-0812">Transmembrane</keyword>
<feature type="transmembrane region" description="Helical" evidence="6">
    <location>
        <begin position="42"/>
        <end position="60"/>
    </location>
</feature>
<dbReference type="eggNOG" id="KOG1944">
    <property type="taxonomic scope" value="Eukaryota"/>
</dbReference>
<sequence length="171" mass="19367">MIKSRPVLTKSVTSSFIYIAADLTSQTIGLPSSEPYDYIRTLRMAGYGLLILGPTLHYWFNFMSRILPGRDLVTTLKKMALGQTVYGPFMTVVFFSMNAALQGEDATEIVARLKRDLLPTMLNGVMYWPMCDFITFKFVPVHLQPLVSNSFSYLWTVYMTYMASLEKASLA</sequence>
<reference evidence="7 8" key="1">
    <citation type="journal article" date="2014" name="Nature">
        <title>The genome of the recently domesticated crop plant sugar beet (Beta vulgaris).</title>
        <authorList>
            <person name="Dohm J.C."/>
            <person name="Minoche A.E."/>
            <person name="Holtgrawe D."/>
            <person name="Capella-Gutierrez S."/>
            <person name="Zakrzewski F."/>
            <person name="Tafer H."/>
            <person name="Rupp O."/>
            <person name="Sorensen T.R."/>
            <person name="Stracke R."/>
            <person name="Reinhardt R."/>
            <person name="Goesmann A."/>
            <person name="Kraft T."/>
            <person name="Schulz B."/>
            <person name="Stadler P.F."/>
            <person name="Schmidt T."/>
            <person name="Gabaldon T."/>
            <person name="Lehrach H."/>
            <person name="Weisshaar B."/>
            <person name="Himmelbauer H."/>
        </authorList>
    </citation>
    <scope>NUCLEOTIDE SEQUENCE [LARGE SCALE GENOMIC DNA]</scope>
    <source>
        <tissue evidence="7">Taproot</tissue>
    </source>
</reference>
<evidence type="ECO:0000313" key="7">
    <source>
        <dbReference type="EMBL" id="KMT03624.1"/>
    </source>
</evidence>
<dbReference type="GO" id="GO:0016020">
    <property type="term" value="C:membrane"/>
    <property type="evidence" value="ECO:0007669"/>
    <property type="project" value="UniProtKB-SubCell"/>
</dbReference>
<evidence type="ECO:0000256" key="5">
    <source>
        <dbReference type="ARBA" id="ARBA00023136"/>
    </source>
</evidence>
<dbReference type="OrthoDB" id="430207at2759"/>
<evidence type="ECO:0000256" key="3">
    <source>
        <dbReference type="ARBA" id="ARBA00022692"/>
    </source>
</evidence>
<gene>
    <name evidence="7" type="ORF">BVRB_8g190370</name>
</gene>
<name>A0A0J8BUG5_BETVV</name>
<comment type="similarity">
    <text evidence="2 6">Belongs to the peroxisomal membrane protein PXMP2/4 family.</text>
</comment>
<dbReference type="EMBL" id="KQ090169">
    <property type="protein sequence ID" value="KMT03624.1"/>
    <property type="molecule type" value="Genomic_DNA"/>
</dbReference>
<dbReference type="PANTHER" id="PTHR11266">
    <property type="entry name" value="PEROXISOMAL MEMBRANE PROTEIN 2, PXMP2 MPV17"/>
    <property type="match status" value="1"/>
</dbReference>
<evidence type="ECO:0000313" key="8">
    <source>
        <dbReference type="Proteomes" id="UP000035740"/>
    </source>
</evidence>
<evidence type="ECO:0000256" key="6">
    <source>
        <dbReference type="RuleBase" id="RU363053"/>
    </source>
</evidence>
<dbReference type="Proteomes" id="UP000035740">
    <property type="component" value="Chromosome 8"/>
</dbReference>
<keyword evidence="8" id="KW-1185">Reference proteome</keyword>
<dbReference type="GO" id="GO:0005737">
    <property type="term" value="C:cytoplasm"/>
    <property type="evidence" value="ECO:0007669"/>
    <property type="project" value="TreeGrafter"/>
</dbReference>
<proteinExistence type="inferred from homology"/>